<keyword evidence="1" id="KW-0732">Signal</keyword>
<dbReference type="InterPro" id="IPR011249">
    <property type="entry name" value="Metalloenz_LuxS/M16"/>
</dbReference>
<reference evidence="5" key="1">
    <citation type="journal article" date="2019" name="Int. J. Syst. Evol. Microbiol.">
        <title>The Global Catalogue of Microorganisms (GCM) 10K type strain sequencing project: providing services to taxonomists for standard genome sequencing and annotation.</title>
        <authorList>
            <consortium name="The Broad Institute Genomics Platform"/>
            <consortium name="The Broad Institute Genome Sequencing Center for Infectious Disease"/>
            <person name="Wu L."/>
            <person name="Ma J."/>
        </authorList>
    </citation>
    <scope>NUCLEOTIDE SEQUENCE [LARGE SCALE GENOMIC DNA]</scope>
    <source>
        <strain evidence="5">KCTC 42986</strain>
    </source>
</reference>
<sequence>MKSLKLLAIPAIVIGLYGTVNPALARDPAPPASAAASATVAASNGALPSIPYEKYTLPNGLDVILVEDHKLPITAVNVWYHVGPANEAPGLTGFAHLFEHMMFAASKHVPRGLADKLLEGAGATDSNGSTDFDRTNYFDTVPSNQLELALWTHSDRMGYLLDVLDQTALSNQQDVVRNERRQSIENRPYGIVEEELFHQLFPKNHPYYADVMGSHADIQSAKLKDIKDFFTRYYRPNNASLVIAGDIDKAKTKALVAKYFGSFKRGPDVPKPHVVTPPITSERRVVVQDRVELPRVFMGWLTTPAYQPGDAALGVAAQILGGGKSSRLYKSLVYDKQIAQEVAATQNSEALSSLFVVDVTARPGHSAQELEAAIDAEMDRLRKDGPTEPEVERARNTIETALLSQVEKVGGQGIANQLNQYNQYLGDPGYLGKEIDSYRKVTAADVQRVMAAQLQNHARAVVTGVPGKQDLGPEVPIPAMPKQAAGKDSGVTSLNADQAWRKQVPKAGPQKAFTLPQGDVFTLSNGLTVIHHRNPGLPLVSAELVIKTGSEANPLDKSGLASFTAGMLTEGTSSRTAPQIADQIAQLGASLGAASSADASSAQVASLKHNFSQALDLLADIVLRPSFPTAEVERERSSRLGALSQQRDSAPAVANRVAQAALYGEQHPYGYVELGTEEAIKSMQRDDLQAFWKQHYVPNNAALVVSGDITRAELKALAESRFGGWHSAAVGRSAIGQPQSSTARLILVDKPGAPQTALRVTGIGPDRKTPDYAALQVMNAALGGLFTSRLSNNLREEKGYTYGVQSGFQYHRMPGPFAIASSVRTDVTGPALGEIFKEVRGMIARPMSVKELANARNSQILSLPGKFDTNHSIGASLANIFVYDLGQDYYSRLPKRFASVTGAQAQAVAKKYLQPEQLIVIGVGDKSKIAPQLEPLKLSPVEYRDADGKLLK</sequence>
<name>A0ABV7EWS6_9BURK</name>
<organism evidence="4 5">
    <name type="scientific">Undibacterium arcticum</name>
    <dbReference type="NCBI Taxonomy" id="1762892"/>
    <lineage>
        <taxon>Bacteria</taxon>
        <taxon>Pseudomonadati</taxon>
        <taxon>Pseudomonadota</taxon>
        <taxon>Betaproteobacteria</taxon>
        <taxon>Burkholderiales</taxon>
        <taxon>Oxalobacteraceae</taxon>
        <taxon>Undibacterium</taxon>
    </lineage>
</organism>
<dbReference type="InterPro" id="IPR011765">
    <property type="entry name" value="Pept_M16_N"/>
</dbReference>
<dbReference type="Pfam" id="PF05193">
    <property type="entry name" value="Peptidase_M16_C"/>
    <property type="match status" value="2"/>
</dbReference>
<evidence type="ECO:0000259" key="3">
    <source>
        <dbReference type="Pfam" id="PF05193"/>
    </source>
</evidence>
<feature type="signal peptide" evidence="1">
    <location>
        <begin position="1"/>
        <end position="25"/>
    </location>
</feature>
<feature type="domain" description="Peptidase M16 N-terminal" evidence="2">
    <location>
        <begin position="529"/>
        <end position="662"/>
    </location>
</feature>
<dbReference type="Gene3D" id="3.30.830.10">
    <property type="entry name" value="Metalloenzyme, LuxS/M16 peptidase-like"/>
    <property type="match status" value="4"/>
</dbReference>
<protein>
    <submittedName>
        <fullName evidence="4">M16 family metallopeptidase</fullName>
    </submittedName>
</protein>
<comment type="caution">
    <text evidence="4">The sequence shown here is derived from an EMBL/GenBank/DDBJ whole genome shotgun (WGS) entry which is preliminary data.</text>
</comment>
<gene>
    <name evidence="4" type="ORF">ACFOFO_04405</name>
</gene>
<feature type="chain" id="PRO_5047459895" evidence="1">
    <location>
        <begin position="26"/>
        <end position="952"/>
    </location>
</feature>
<dbReference type="Proteomes" id="UP001595530">
    <property type="component" value="Unassembled WGS sequence"/>
</dbReference>
<evidence type="ECO:0000259" key="2">
    <source>
        <dbReference type="Pfam" id="PF00675"/>
    </source>
</evidence>
<evidence type="ECO:0000313" key="4">
    <source>
        <dbReference type="EMBL" id="MFC3107213.1"/>
    </source>
</evidence>
<dbReference type="RefSeq" id="WP_390326639.1">
    <property type="nucleotide sequence ID" value="NZ_JBHRTP010000008.1"/>
</dbReference>
<dbReference type="InterPro" id="IPR050361">
    <property type="entry name" value="MPP/UQCRC_Complex"/>
</dbReference>
<dbReference type="PANTHER" id="PTHR11851">
    <property type="entry name" value="METALLOPROTEASE"/>
    <property type="match status" value="1"/>
</dbReference>
<accession>A0ABV7EWS6</accession>
<dbReference type="EMBL" id="JBHRTP010000008">
    <property type="protein sequence ID" value="MFC3107213.1"/>
    <property type="molecule type" value="Genomic_DNA"/>
</dbReference>
<dbReference type="SUPFAM" id="SSF63411">
    <property type="entry name" value="LuxS/MPP-like metallohydrolase"/>
    <property type="match status" value="4"/>
</dbReference>
<evidence type="ECO:0000313" key="5">
    <source>
        <dbReference type="Proteomes" id="UP001595530"/>
    </source>
</evidence>
<feature type="domain" description="Peptidase M16 N-terminal" evidence="2">
    <location>
        <begin position="63"/>
        <end position="201"/>
    </location>
</feature>
<proteinExistence type="predicted"/>
<keyword evidence="5" id="KW-1185">Reference proteome</keyword>
<evidence type="ECO:0000256" key="1">
    <source>
        <dbReference type="SAM" id="SignalP"/>
    </source>
</evidence>
<dbReference type="PANTHER" id="PTHR11851:SF224">
    <property type="entry name" value="PROCESSING PROTEASE"/>
    <property type="match status" value="1"/>
</dbReference>
<dbReference type="InterPro" id="IPR007863">
    <property type="entry name" value="Peptidase_M16_C"/>
</dbReference>
<feature type="domain" description="Peptidase M16 C-terminal" evidence="3">
    <location>
        <begin position="223"/>
        <end position="397"/>
    </location>
</feature>
<dbReference type="Pfam" id="PF00675">
    <property type="entry name" value="Peptidase_M16"/>
    <property type="match status" value="2"/>
</dbReference>
<feature type="domain" description="Peptidase M16 C-terminal" evidence="3">
    <location>
        <begin position="683"/>
        <end position="858"/>
    </location>
</feature>